<dbReference type="Gene3D" id="3.30.40.10">
    <property type="entry name" value="Zinc/RING finger domain, C3HC4 (zinc finger)"/>
    <property type="match status" value="1"/>
</dbReference>
<feature type="transmembrane region" description="Helical" evidence="4">
    <location>
        <begin position="9"/>
        <end position="28"/>
    </location>
</feature>
<organism evidence="6 7">
    <name type="scientific">Crotalaria pallida</name>
    <name type="common">Smooth rattlebox</name>
    <name type="synonym">Crotalaria striata</name>
    <dbReference type="NCBI Taxonomy" id="3830"/>
    <lineage>
        <taxon>Eukaryota</taxon>
        <taxon>Viridiplantae</taxon>
        <taxon>Streptophyta</taxon>
        <taxon>Embryophyta</taxon>
        <taxon>Tracheophyta</taxon>
        <taxon>Spermatophyta</taxon>
        <taxon>Magnoliopsida</taxon>
        <taxon>eudicotyledons</taxon>
        <taxon>Gunneridae</taxon>
        <taxon>Pentapetalae</taxon>
        <taxon>rosids</taxon>
        <taxon>fabids</taxon>
        <taxon>Fabales</taxon>
        <taxon>Fabaceae</taxon>
        <taxon>Papilionoideae</taxon>
        <taxon>50 kb inversion clade</taxon>
        <taxon>genistoids sensu lato</taxon>
        <taxon>core genistoids</taxon>
        <taxon>Crotalarieae</taxon>
        <taxon>Crotalaria</taxon>
    </lineage>
</organism>
<dbReference type="InterPro" id="IPR051826">
    <property type="entry name" value="E3_ubiquitin-ligase_domain"/>
</dbReference>
<protein>
    <recommendedName>
        <fullName evidence="5">RING-type domain-containing protein</fullName>
    </recommendedName>
</protein>
<evidence type="ECO:0000256" key="4">
    <source>
        <dbReference type="SAM" id="Phobius"/>
    </source>
</evidence>
<keyword evidence="1" id="KW-0479">Metal-binding</keyword>
<dbReference type="GO" id="GO:0006511">
    <property type="term" value="P:ubiquitin-dependent protein catabolic process"/>
    <property type="evidence" value="ECO:0007669"/>
    <property type="project" value="TreeGrafter"/>
</dbReference>
<keyword evidence="1" id="KW-0862">Zinc</keyword>
<dbReference type="EMBL" id="JAYWIO010000003">
    <property type="protein sequence ID" value="KAK7272826.1"/>
    <property type="molecule type" value="Genomic_DNA"/>
</dbReference>
<proteinExistence type="predicted"/>
<evidence type="ECO:0000313" key="6">
    <source>
        <dbReference type="EMBL" id="KAK7272826.1"/>
    </source>
</evidence>
<dbReference type="SUPFAM" id="SSF57850">
    <property type="entry name" value="RING/U-box"/>
    <property type="match status" value="1"/>
</dbReference>
<keyword evidence="4" id="KW-0472">Membrane</keyword>
<keyword evidence="2" id="KW-0175">Coiled coil</keyword>
<dbReference type="InterPro" id="IPR001841">
    <property type="entry name" value="Znf_RING"/>
</dbReference>
<sequence length="205" mass="22999">MACCSPSRLISIIVTIIAIIGGVFVAYWLKGEDIVFLLLGVLGLIIFVLIVLLEGQIEHKEYEDNIEQAKWEKENRRAREIRDLENQLAREIDLLGDQIVREGPPTTPPPTPLENADEKLSYTSTPPPLSKEEQQVQVVGLPPLKTFTPDPNPKCLICMQEFNDGDVIQPFGICLHEFHSSCLQTWLNIPKTTCPACRQHLSKGT</sequence>
<evidence type="ECO:0000256" key="2">
    <source>
        <dbReference type="SAM" id="Coils"/>
    </source>
</evidence>
<gene>
    <name evidence="6" type="ORF">RIF29_13866</name>
</gene>
<evidence type="ECO:0000256" key="1">
    <source>
        <dbReference type="PROSITE-ProRule" id="PRU00175"/>
    </source>
</evidence>
<evidence type="ECO:0000313" key="7">
    <source>
        <dbReference type="Proteomes" id="UP001372338"/>
    </source>
</evidence>
<comment type="caution">
    <text evidence="6">The sequence shown here is derived from an EMBL/GenBank/DDBJ whole genome shotgun (WGS) entry which is preliminary data.</text>
</comment>
<evidence type="ECO:0000259" key="5">
    <source>
        <dbReference type="PROSITE" id="PS50089"/>
    </source>
</evidence>
<dbReference type="Proteomes" id="UP001372338">
    <property type="component" value="Unassembled WGS sequence"/>
</dbReference>
<feature type="domain" description="RING-type" evidence="5">
    <location>
        <begin position="155"/>
        <end position="198"/>
    </location>
</feature>
<feature type="coiled-coil region" evidence="2">
    <location>
        <begin position="52"/>
        <end position="79"/>
    </location>
</feature>
<accession>A0AAN9FCR1</accession>
<dbReference type="CDD" id="cd16448">
    <property type="entry name" value="RING-H2"/>
    <property type="match status" value="1"/>
</dbReference>
<feature type="transmembrane region" description="Helical" evidence="4">
    <location>
        <begin position="34"/>
        <end position="53"/>
    </location>
</feature>
<feature type="region of interest" description="Disordered" evidence="3">
    <location>
        <begin position="99"/>
        <end position="133"/>
    </location>
</feature>
<dbReference type="InterPro" id="IPR013083">
    <property type="entry name" value="Znf_RING/FYVE/PHD"/>
</dbReference>
<dbReference type="AlphaFoldDB" id="A0AAN9FCR1"/>
<dbReference type="GO" id="GO:0061630">
    <property type="term" value="F:ubiquitin protein ligase activity"/>
    <property type="evidence" value="ECO:0007669"/>
    <property type="project" value="TreeGrafter"/>
</dbReference>
<dbReference type="PANTHER" id="PTHR22765:SF434">
    <property type="entry name" value="GB|AAD18119.1-RELATED"/>
    <property type="match status" value="1"/>
</dbReference>
<dbReference type="PROSITE" id="PS50089">
    <property type="entry name" value="ZF_RING_2"/>
    <property type="match status" value="1"/>
</dbReference>
<evidence type="ECO:0000256" key="3">
    <source>
        <dbReference type="SAM" id="MobiDB-lite"/>
    </source>
</evidence>
<dbReference type="PANTHER" id="PTHR22765">
    <property type="entry name" value="RING FINGER AND PROTEASE ASSOCIATED DOMAIN-CONTAINING"/>
    <property type="match status" value="1"/>
</dbReference>
<dbReference type="GO" id="GO:0008270">
    <property type="term" value="F:zinc ion binding"/>
    <property type="evidence" value="ECO:0007669"/>
    <property type="project" value="UniProtKB-KW"/>
</dbReference>
<name>A0AAN9FCR1_CROPI</name>
<reference evidence="6 7" key="1">
    <citation type="submission" date="2024-01" db="EMBL/GenBank/DDBJ databases">
        <title>The genomes of 5 underutilized Papilionoideae crops provide insights into root nodulation and disease resistanc.</title>
        <authorList>
            <person name="Yuan L."/>
        </authorList>
    </citation>
    <scope>NUCLEOTIDE SEQUENCE [LARGE SCALE GENOMIC DNA]</scope>
    <source>
        <strain evidence="6">ZHUSHIDOU_FW_LH</strain>
        <tissue evidence="6">Leaf</tissue>
    </source>
</reference>
<keyword evidence="4" id="KW-0812">Transmembrane</keyword>
<keyword evidence="1" id="KW-0863">Zinc-finger</keyword>
<keyword evidence="4" id="KW-1133">Transmembrane helix</keyword>
<dbReference type="Pfam" id="PF13639">
    <property type="entry name" value="zf-RING_2"/>
    <property type="match status" value="1"/>
</dbReference>
<keyword evidence="7" id="KW-1185">Reference proteome</keyword>